<dbReference type="Proteomes" id="UP000800092">
    <property type="component" value="Unassembled WGS sequence"/>
</dbReference>
<dbReference type="PANTHER" id="PTHR20661:SF0">
    <property type="entry name" value="PHOSPHATIDYLINOSITOL-GLYCAN BIOSYNTHESIS CLASS W PROTEIN"/>
    <property type="match status" value="1"/>
</dbReference>
<dbReference type="EC" id="2.3.-.-" evidence="9"/>
<evidence type="ECO:0000256" key="5">
    <source>
        <dbReference type="ARBA" id="ARBA00022502"/>
    </source>
</evidence>
<protein>
    <recommendedName>
        <fullName evidence="9">GPI-anchored wall transfer protein</fullName>
        <ecNumber evidence="9">2.3.-.-</ecNumber>
    </recommendedName>
</protein>
<evidence type="ECO:0000313" key="11">
    <source>
        <dbReference type="EMBL" id="KAF2236148.1"/>
    </source>
</evidence>
<keyword evidence="7 9" id="KW-1133">Transmembrane helix</keyword>
<keyword evidence="8 9" id="KW-0472">Membrane</keyword>
<comment type="function">
    <text evidence="9">A acetyltransferase, which acetylates the inositol ring of phosphatidylinositol during biosynthesis of GPI-anchor.</text>
</comment>
<evidence type="ECO:0000313" key="12">
    <source>
        <dbReference type="Proteomes" id="UP000800092"/>
    </source>
</evidence>
<keyword evidence="5 9" id="KW-0337">GPI-anchor biosynthesis</keyword>
<dbReference type="EMBL" id="ML991787">
    <property type="protein sequence ID" value="KAF2236148.1"/>
    <property type="molecule type" value="Genomic_DNA"/>
</dbReference>
<feature type="transmembrane region" description="Helical" evidence="9">
    <location>
        <begin position="471"/>
        <end position="489"/>
    </location>
</feature>
<comment type="subcellular location">
    <subcellularLocation>
        <location evidence="2 9">Endoplasmic reticulum membrane</location>
        <topology evidence="2 9">Multi-pass membrane protein</topology>
    </subcellularLocation>
</comment>
<sequence length="498" mass="55066">MAQEYKALKEAFVSNLTGSSVWEVYEIGFVPPAAVLLWSVLQSRHAFFKPYTPSSYLVDFLLNCLAILFATTIYSSAPILLSALLVAPAITSYAIGPTQRQSPGGSRAVKPASEPSDLAKNDLRKDSLPIKPFVTSWRGAMIVVTCAAILAVDFRIFPRRFAKVENWGTSLMDMGVGSFVFTAGVVGARPILKQRISPKPQSIVSQFIASLRHALPLWVLGFVRLYSVKKVNYAEHVTEYGVHWNFFFTLALLPPFVALFQAIFSSEVSFTLISLLLATAYEIALDFTELKKYILTAPRVDLLSQNREGVFSFFGYLAIFLAGQATGICVLPRETSQPSGRSIFDRLRGSLILTKLVQRSAIWTLMFVLTTSYYAFSLDVSRRLVNLPYVLWVISFNTLQLTLFCAVEIALFPGVYKRGDQVSETRDCKEATSGVLQSFNRNGLALFLLANLLTGLVNLTIPTIHVPHGQAMGILVIYMAVLCAAALGLDHWNISLKL</sequence>
<keyword evidence="9" id="KW-0256">Endoplasmic reticulum</keyword>
<comment type="function">
    <text evidence="1">Probable acetyltransferase, which acetylates the inositol ring of phosphatidylinositol during biosynthesis of GPI-anchor.</text>
</comment>
<dbReference type="GO" id="GO:0072659">
    <property type="term" value="P:protein localization to plasma membrane"/>
    <property type="evidence" value="ECO:0007669"/>
    <property type="project" value="TreeGrafter"/>
</dbReference>
<dbReference type="OrthoDB" id="15270at2759"/>
<gene>
    <name evidence="11" type="ORF">EV356DRAFT_565877</name>
</gene>
<keyword evidence="9" id="KW-0012">Acyltransferase</keyword>
<proteinExistence type="inferred from homology"/>
<dbReference type="InterPro" id="IPR009447">
    <property type="entry name" value="PIGW/GWT1"/>
</dbReference>
<dbReference type="PANTHER" id="PTHR20661">
    <property type="entry name" value="PHOSPHATIDYLINOSITOL-GLYCAN BIOSYNTHESIS CLASS W PROTEIN"/>
    <property type="match status" value="1"/>
</dbReference>
<evidence type="ECO:0000256" key="1">
    <source>
        <dbReference type="ARBA" id="ARBA00002531"/>
    </source>
</evidence>
<feature type="transmembrane region" description="Helical" evidence="9">
    <location>
        <begin position="174"/>
        <end position="192"/>
    </location>
</feature>
<evidence type="ECO:0000256" key="6">
    <source>
        <dbReference type="ARBA" id="ARBA00022692"/>
    </source>
</evidence>
<evidence type="ECO:0000256" key="2">
    <source>
        <dbReference type="ARBA" id="ARBA00004477"/>
    </source>
</evidence>
<dbReference type="GO" id="GO:0032216">
    <property type="term" value="F:glucosaminyl-phosphatidylinositol O-acyltransferase activity"/>
    <property type="evidence" value="ECO:0007669"/>
    <property type="project" value="TreeGrafter"/>
</dbReference>
<dbReference type="Pfam" id="PF06423">
    <property type="entry name" value="GWT1"/>
    <property type="match status" value="1"/>
</dbReference>
<evidence type="ECO:0000256" key="4">
    <source>
        <dbReference type="ARBA" id="ARBA00007559"/>
    </source>
</evidence>
<evidence type="ECO:0000256" key="10">
    <source>
        <dbReference type="SAM" id="MobiDB-lite"/>
    </source>
</evidence>
<reference evidence="11" key="1">
    <citation type="journal article" date="2020" name="Stud. Mycol.">
        <title>101 Dothideomycetes genomes: a test case for predicting lifestyles and emergence of pathogens.</title>
        <authorList>
            <person name="Haridas S."/>
            <person name="Albert R."/>
            <person name="Binder M."/>
            <person name="Bloem J."/>
            <person name="Labutti K."/>
            <person name="Salamov A."/>
            <person name="Andreopoulos B."/>
            <person name="Baker S."/>
            <person name="Barry K."/>
            <person name="Bills G."/>
            <person name="Bluhm B."/>
            <person name="Cannon C."/>
            <person name="Castanera R."/>
            <person name="Culley D."/>
            <person name="Daum C."/>
            <person name="Ezra D."/>
            <person name="Gonzalez J."/>
            <person name="Henrissat B."/>
            <person name="Kuo A."/>
            <person name="Liang C."/>
            <person name="Lipzen A."/>
            <person name="Lutzoni F."/>
            <person name="Magnuson J."/>
            <person name="Mondo S."/>
            <person name="Nolan M."/>
            <person name="Ohm R."/>
            <person name="Pangilinan J."/>
            <person name="Park H.-J."/>
            <person name="Ramirez L."/>
            <person name="Alfaro M."/>
            <person name="Sun H."/>
            <person name="Tritt A."/>
            <person name="Yoshinaga Y."/>
            <person name="Zwiers L.-H."/>
            <person name="Turgeon B."/>
            <person name="Goodwin S."/>
            <person name="Spatafora J."/>
            <person name="Crous P."/>
            <person name="Grigoriev I."/>
        </authorList>
    </citation>
    <scope>NUCLEOTIDE SEQUENCE</scope>
    <source>
        <strain evidence="11">Tuck. ex Michener</strain>
    </source>
</reference>
<name>A0A6A6HE90_VIRVR</name>
<feature type="transmembrane region" description="Helical" evidence="9">
    <location>
        <begin position="389"/>
        <end position="416"/>
    </location>
</feature>
<feature type="transmembrane region" description="Helical" evidence="9">
    <location>
        <begin position="204"/>
        <end position="226"/>
    </location>
</feature>
<keyword evidence="6 9" id="KW-0812">Transmembrane</keyword>
<comment type="pathway">
    <text evidence="3 9">Glycolipid biosynthesis; glycosylphosphatidylinositol-anchor biosynthesis.</text>
</comment>
<evidence type="ECO:0000256" key="7">
    <source>
        <dbReference type="ARBA" id="ARBA00022989"/>
    </source>
</evidence>
<comment type="similarity">
    <text evidence="4 9">Belongs to the PIGW family.</text>
</comment>
<accession>A0A6A6HE90</accession>
<evidence type="ECO:0000256" key="3">
    <source>
        <dbReference type="ARBA" id="ARBA00004687"/>
    </source>
</evidence>
<feature type="region of interest" description="Disordered" evidence="10">
    <location>
        <begin position="98"/>
        <end position="120"/>
    </location>
</feature>
<feature type="transmembrane region" description="Helical" evidence="9">
    <location>
        <begin position="133"/>
        <end position="154"/>
    </location>
</feature>
<dbReference type="GO" id="GO:0006506">
    <property type="term" value="P:GPI anchor biosynthetic process"/>
    <property type="evidence" value="ECO:0007669"/>
    <property type="project" value="UniProtKB-UniPathway"/>
</dbReference>
<feature type="transmembrane region" description="Helical" evidence="9">
    <location>
        <begin position="356"/>
        <end position="377"/>
    </location>
</feature>
<dbReference type="GO" id="GO:0005789">
    <property type="term" value="C:endoplasmic reticulum membrane"/>
    <property type="evidence" value="ECO:0007669"/>
    <property type="project" value="UniProtKB-SubCell"/>
</dbReference>
<organism evidence="11 12">
    <name type="scientific">Viridothelium virens</name>
    <name type="common">Speckled blister lichen</name>
    <name type="synonym">Trypethelium virens</name>
    <dbReference type="NCBI Taxonomy" id="1048519"/>
    <lineage>
        <taxon>Eukaryota</taxon>
        <taxon>Fungi</taxon>
        <taxon>Dikarya</taxon>
        <taxon>Ascomycota</taxon>
        <taxon>Pezizomycotina</taxon>
        <taxon>Dothideomycetes</taxon>
        <taxon>Dothideomycetes incertae sedis</taxon>
        <taxon>Trypetheliales</taxon>
        <taxon>Trypetheliaceae</taxon>
        <taxon>Viridothelium</taxon>
    </lineage>
</organism>
<feature type="transmembrane region" description="Helical" evidence="9">
    <location>
        <begin position="246"/>
        <end position="264"/>
    </location>
</feature>
<dbReference type="UniPathway" id="UPA00196"/>
<evidence type="ECO:0000256" key="9">
    <source>
        <dbReference type="RuleBase" id="RU280819"/>
    </source>
</evidence>
<keyword evidence="12" id="KW-1185">Reference proteome</keyword>
<feature type="transmembrane region" description="Helical" evidence="9">
    <location>
        <begin position="444"/>
        <end position="465"/>
    </location>
</feature>
<evidence type="ECO:0000256" key="8">
    <source>
        <dbReference type="ARBA" id="ARBA00023136"/>
    </source>
</evidence>
<dbReference type="PIRSF" id="PIRSF017321">
    <property type="entry name" value="GWT1"/>
    <property type="match status" value="1"/>
</dbReference>
<dbReference type="AlphaFoldDB" id="A0A6A6HE90"/>
<keyword evidence="9" id="KW-0808">Transferase</keyword>
<feature type="transmembrane region" description="Helical" evidence="9">
    <location>
        <begin position="310"/>
        <end position="331"/>
    </location>
</feature>